<comment type="caution">
    <text evidence="2">The sequence shown here is derived from an EMBL/GenBank/DDBJ whole genome shotgun (WGS) entry which is preliminary data.</text>
</comment>
<reference evidence="2 3" key="1">
    <citation type="submission" date="2023-07" db="EMBL/GenBank/DDBJ databases">
        <title>Sorghum-associated microbial communities from plants grown in Nebraska, USA.</title>
        <authorList>
            <person name="Schachtman D."/>
        </authorList>
    </citation>
    <scope>NUCLEOTIDE SEQUENCE [LARGE SCALE GENOMIC DNA]</scope>
    <source>
        <strain evidence="2 3">4129</strain>
    </source>
</reference>
<evidence type="ECO:0000256" key="1">
    <source>
        <dbReference type="SAM" id="MobiDB-lite"/>
    </source>
</evidence>
<accession>A0ABU1Y3P6</accession>
<proteinExistence type="predicted"/>
<sequence length="35" mass="3667">MSAKQKEDNTGGCSGSTKECGKTDDGRVIVGEYNT</sequence>
<name>A0ABU1Y3P6_9FLAO</name>
<dbReference type="EMBL" id="JAVDWQ010000002">
    <property type="protein sequence ID" value="MDR7208852.1"/>
    <property type="molecule type" value="Genomic_DNA"/>
</dbReference>
<feature type="region of interest" description="Disordered" evidence="1">
    <location>
        <begin position="1"/>
        <end position="35"/>
    </location>
</feature>
<evidence type="ECO:0000313" key="3">
    <source>
        <dbReference type="Proteomes" id="UP001269081"/>
    </source>
</evidence>
<keyword evidence="3" id="KW-1185">Reference proteome</keyword>
<evidence type="ECO:0000313" key="2">
    <source>
        <dbReference type="EMBL" id="MDR7208852.1"/>
    </source>
</evidence>
<evidence type="ECO:0008006" key="4">
    <source>
        <dbReference type="Google" id="ProtNLM"/>
    </source>
</evidence>
<gene>
    <name evidence="2" type="ORF">J2W48_000782</name>
</gene>
<protein>
    <recommendedName>
        <fullName evidence="4">Bacteriocin</fullName>
    </recommendedName>
</protein>
<organism evidence="2 3">
    <name type="scientific">Flavobacterium piscis</name>
    <dbReference type="NCBI Taxonomy" id="1114874"/>
    <lineage>
        <taxon>Bacteria</taxon>
        <taxon>Pseudomonadati</taxon>
        <taxon>Bacteroidota</taxon>
        <taxon>Flavobacteriia</taxon>
        <taxon>Flavobacteriales</taxon>
        <taxon>Flavobacteriaceae</taxon>
        <taxon>Flavobacterium</taxon>
    </lineage>
</organism>
<dbReference type="Proteomes" id="UP001269081">
    <property type="component" value="Unassembled WGS sequence"/>
</dbReference>